<sequence>MEEEVQDGHFCPSNDPQNCRVSGNAVYCQCIFALDPFPTPNSNRNSSNLNHYCRVCNTQLNSCKQVNIHISGKKHQKRFNYLKYSIDTAQNNILETSPPSQAPSMVISQPMQSQYNPIPNGLEANSQVVPSNFHSCTHKMGPVFFVINGTPTNRPGDVMSAPVLPPPNVPQAPFPPVMPSSSSYFHPSSPHYEYGPTGPPLGHYGQTSPTLTSGLGSSFGDCKSTETGSILSATSYSSLGNHPPPFSGHSQVPGSHDMGTTNYSVMVPRHNSYQPPPFPATSHQEFIMLPPNRQGHVYPPPPTVQPASLSSPVYSSDEASYQMSSLHHALPPCQGMGVARVTSGEESSGSVESNTSHGGEIRCEVCQVSVNSSHQLHAHLAGHKHRLRCLRQGIDPAQSMLLTPFSSASPSRTPSECSYSPKSLQKVPMMTSLLGSPSTDNKTPREVRTSLLETPEQFMQVPSRSNTNTQLLPNKAANAKTINKKPGKKAKDGPTESNATSKSHEIIRPSTQQPAVNAAKDSMLQASPMLDKFLQTLDSHPVKGHYVGKRGVEHPASKMAQKI</sequence>
<dbReference type="InterPro" id="IPR013087">
    <property type="entry name" value="Znf_C2H2_type"/>
</dbReference>
<evidence type="ECO:0000313" key="10">
    <source>
        <dbReference type="EMBL" id="TRY72105.1"/>
    </source>
</evidence>
<evidence type="ECO:0000256" key="5">
    <source>
        <dbReference type="ARBA" id="ARBA00022833"/>
    </source>
</evidence>
<dbReference type="SUPFAM" id="SSF57667">
    <property type="entry name" value="beta-beta-alpha zinc fingers"/>
    <property type="match status" value="2"/>
</dbReference>
<evidence type="ECO:0000256" key="4">
    <source>
        <dbReference type="ARBA" id="ARBA00022771"/>
    </source>
</evidence>
<accession>A0A553P328</accession>
<evidence type="ECO:0008006" key="12">
    <source>
        <dbReference type="Google" id="ProtNLM"/>
    </source>
</evidence>
<keyword evidence="5" id="KW-0862">Zinc</keyword>
<dbReference type="OMA" id="YALECEE"/>
<dbReference type="InterPro" id="IPR003604">
    <property type="entry name" value="Matrin/U1-like-C_Znf_C2H2"/>
</dbReference>
<feature type="region of interest" description="Disordered" evidence="7">
    <location>
        <begin position="241"/>
        <end position="276"/>
    </location>
</feature>
<dbReference type="Pfam" id="PF12874">
    <property type="entry name" value="zf-met"/>
    <property type="match status" value="2"/>
</dbReference>
<feature type="domain" description="U1-type" evidence="9">
    <location>
        <begin position="48"/>
        <end position="82"/>
    </location>
</feature>
<evidence type="ECO:0000256" key="7">
    <source>
        <dbReference type="SAM" id="MobiDB-lite"/>
    </source>
</evidence>
<keyword evidence="2" id="KW-0479">Metal-binding</keyword>
<dbReference type="Proteomes" id="UP000318571">
    <property type="component" value="Chromosome 7"/>
</dbReference>
<dbReference type="InterPro" id="IPR036236">
    <property type="entry name" value="Znf_C2H2_sf"/>
</dbReference>
<dbReference type="GO" id="GO:0005634">
    <property type="term" value="C:nucleus"/>
    <property type="evidence" value="ECO:0007669"/>
    <property type="project" value="UniProtKB-SubCell"/>
</dbReference>
<dbReference type="PANTHER" id="PTHR46144">
    <property type="entry name" value="ZINC FINGER PROTEIN 385B-LIKE"/>
    <property type="match status" value="1"/>
</dbReference>
<feature type="domain" description="C2H2-type" evidence="8">
    <location>
        <begin position="51"/>
        <end position="75"/>
    </location>
</feature>
<protein>
    <recommendedName>
        <fullName evidence="12">U1-type domain-containing protein</fullName>
    </recommendedName>
</protein>
<proteinExistence type="predicted"/>
<feature type="compositionally biased region" description="Polar residues" evidence="7">
    <location>
        <begin position="248"/>
        <end position="264"/>
    </location>
</feature>
<evidence type="ECO:0000259" key="8">
    <source>
        <dbReference type="SMART" id="SM00355"/>
    </source>
</evidence>
<dbReference type="GO" id="GO:0008270">
    <property type="term" value="F:zinc ion binding"/>
    <property type="evidence" value="ECO:0007669"/>
    <property type="project" value="UniProtKB-KW"/>
</dbReference>
<feature type="region of interest" description="Disordered" evidence="7">
    <location>
        <begin position="187"/>
        <end position="209"/>
    </location>
</feature>
<comment type="subcellular location">
    <subcellularLocation>
        <location evidence="1">Nucleus</location>
    </subcellularLocation>
</comment>
<dbReference type="Gene3D" id="3.30.160.60">
    <property type="entry name" value="Classic Zinc Finger"/>
    <property type="match status" value="2"/>
</dbReference>
<evidence type="ECO:0000256" key="3">
    <source>
        <dbReference type="ARBA" id="ARBA00022737"/>
    </source>
</evidence>
<dbReference type="GO" id="GO:0003676">
    <property type="term" value="F:nucleic acid binding"/>
    <property type="evidence" value="ECO:0007669"/>
    <property type="project" value="InterPro"/>
</dbReference>
<dbReference type="PANTHER" id="PTHR46144:SF6">
    <property type="entry name" value="C2H2-TYPE DOMAIN-CONTAINING PROTEIN"/>
    <property type="match status" value="1"/>
</dbReference>
<dbReference type="EMBL" id="VCGU01000008">
    <property type="protein sequence ID" value="TRY72105.1"/>
    <property type="molecule type" value="Genomic_DNA"/>
</dbReference>
<keyword evidence="3" id="KW-0677">Repeat</keyword>
<keyword evidence="4" id="KW-0863">Zinc-finger</keyword>
<gene>
    <name evidence="10" type="ORF">TCAL_01107</name>
</gene>
<feature type="region of interest" description="Disordered" evidence="7">
    <location>
        <begin position="479"/>
        <end position="505"/>
    </location>
</feature>
<evidence type="ECO:0000256" key="6">
    <source>
        <dbReference type="ARBA" id="ARBA00023242"/>
    </source>
</evidence>
<comment type="caution">
    <text evidence="10">The sequence shown here is derived from an EMBL/GenBank/DDBJ whole genome shotgun (WGS) entry which is preliminary data.</text>
</comment>
<dbReference type="SMART" id="SM00451">
    <property type="entry name" value="ZnF_U1"/>
    <property type="match status" value="2"/>
</dbReference>
<evidence type="ECO:0000256" key="1">
    <source>
        <dbReference type="ARBA" id="ARBA00004123"/>
    </source>
</evidence>
<feature type="domain" description="C2H2-type" evidence="8">
    <location>
        <begin position="361"/>
        <end position="383"/>
    </location>
</feature>
<dbReference type="SMART" id="SM00355">
    <property type="entry name" value="ZnF_C2H2"/>
    <property type="match status" value="2"/>
</dbReference>
<name>A0A553P328_TIGCA</name>
<keyword evidence="11" id="KW-1185">Reference proteome</keyword>
<keyword evidence="6" id="KW-0539">Nucleus</keyword>
<reference evidence="10 11" key="1">
    <citation type="journal article" date="2018" name="Nat. Ecol. Evol.">
        <title>Genomic signatures of mitonuclear coevolution across populations of Tigriopus californicus.</title>
        <authorList>
            <person name="Barreto F.S."/>
            <person name="Watson E.T."/>
            <person name="Lima T.G."/>
            <person name="Willett C.S."/>
            <person name="Edmands S."/>
            <person name="Li W."/>
            <person name="Burton R.S."/>
        </authorList>
    </citation>
    <scope>NUCLEOTIDE SEQUENCE [LARGE SCALE GENOMIC DNA]</scope>
    <source>
        <strain evidence="10 11">San Diego</strain>
    </source>
</reference>
<feature type="domain" description="U1-type" evidence="9">
    <location>
        <begin position="358"/>
        <end position="392"/>
    </location>
</feature>
<evidence type="ECO:0000259" key="9">
    <source>
        <dbReference type="SMART" id="SM00451"/>
    </source>
</evidence>
<dbReference type="InterPro" id="IPR051868">
    <property type="entry name" value="ZN346_ZMAT4"/>
</dbReference>
<evidence type="ECO:0000256" key="2">
    <source>
        <dbReference type="ARBA" id="ARBA00022723"/>
    </source>
</evidence>
<evidence type="ECO:0000313" key="11">
    <source>
        <dbReference type="Proteomes" id="UP000318571"/>
    </source>
</evidence>
<organism evidence="10 11">
    <name type="scientific">Tigriopus californicus</name>
    <name type="common">Marine copepod</name>
    <dbReference type="NCBI Taxonomy" id="6832"/>
    <lineage>
        <taxon>Eukaryota</taxon>
        <taxon>Metazoa</taxon>
        <taxon>Ecdysozoa</taxon>
        <taxon>Arthropoda</taxon>
        <taxon>Crustacea</taxon>
        <taxon>Multicrustacea</taxon>
        <taxon>Hexanauplia</taxon>
        <taxon>Copepoda</taxon>
        <taxon>Harpacticoida</taxon>
        <taxon>Harpacticidae</taxon>
        <taxon>Tigriopus</taxon>
    </lineage>
</organism>
<dbReference type="AlphaFoldDB" id="A0A553P328"/>